<reference evidence="7 8" key="1">
    <citation type="submission" date="2016-08" db="EMBL/GenBank/DDBJ databases">
        <authorList>
            <person name="Seilhamer J.J."/>
        </authorList>
    </citation>
    <scope>NUCLEOTIDE SEQUENCE [LARGE SCALE GENOMIC DNA]</scope>
    <source>
        <strain evidence="7 8">IEBC_T61001</strain>
    </source>
</reference>
<dbReference type="PIRSF" id="PIRSF000303">
    <property type="entry name" value="Glutathion_perox"/>
    <property type="match status" value="1"/>
</dbReference>
<sequence length="160" mass="17781">MTVYDFSAKTITGKDKSLKDYEGKALLIVNVASKCGFTPQYKGLQEIYDKYKDQGLEILGFPCNQFGGQEPGTEADITSFCELNYGVNFPMFAKVDVKGDKAHPLYTYMTEQAPGLLGMKAVKWNFTKFLIGKDGKVVGRFAPQTKPVDLEVEIEKVLGE</sequence>
<dbReference type="InterPro" id="IPR036249">
    <property type="entry name" value="Thioredoxin-like_sf"/>
</dbReference>
<dbReference type="PROSITE" id="PS51355">
    <property type="entry name" value="GLUTATHIONE_PEROXID_3"/>
    <property type="match status" value="1"/>
</dbReference>
<dbReference type="InterPro" id="IPR000889">
    <property type="entry name" value="Glutathione_peroxidase"/>
</dbReference>
<keyword evidence="3 5" id="KW-0560">Oxidoreductase</keyword>
<dbReference type="RefSeq" id="WP_087982672.1">
    <property type="nucleotide sequence ID" value="NZ_FMBI01000027.1"/>
</dbReference>
<dbReference type="CDD" id="cd00340">
    <property type="entry name" value="GSH_Peroxidase"/>
    <property type="match status" value="1"/>
</dbReference>
<dbReference type="InterPro" id="IPR013766">
    <property type="entry name" value="Thioredoxin_domain"/>
</dbReference>
<dbReference type="InterPro" id="IPR029760">
    <property type="entry name" value="GPX_CS"/>
</dbReference>
<dbReference type="GO" id="GO:0034599">
    <property type="term" value="P:cellular response to oxidative stress"/>
    <property type="evidence" value="ECO:0007669"/>
    <property type="project" value="TreeGrafter"/>
</dbReference>
<dbReference type="PANTHER" id="PTHR11592:SF78">
    <property type="entry name" value="GLUTATHIONE PEROXIDASE"/>
    <property type="match status" value="1"/>
</dbReference>
<feature type="domain" description="Thioredoxin" evidence="6">
    <location>
        <begin position="1"/>
        <end position="160"/>
    </location>
</feature>
<dbReference type="PROSITE" id="PS51352">
    <property type="entry name" value="THIOREDOXIN_2"/>
    <property type="match status" value="1"/>
</dbReference>
<evidence type="ECO:0000256" key="5">
    <source>
        <dbReference type="RuleBase" id="RU000499"/>
    </source>
</evidence>
<dbReference type="FunFam" id="3.40.30.10:FF:000010">
    <property type="entry name" value="Glutathione peroxidase"/>
    <property type="match status" value="1"/>
</dbReference>
<dbReference type="PROSITE" id="PS00763">
    <property type="entry name" value="GLUTATHIONE_PEROXID_2"/>
    <property type="match status" value="1"/>
</dbReference>
<name>A0A1C4CWF6_BACTU</name>
<comment type="similarity">
    <text evidence="1 5">Belongs to the glutathione peroxidase family.</text>
</comment>
<dbReference type="Gene3D" id="3.40.30.10">
    <property type="entry name" value="Glutaredoxin"/>
    <property type="match status" value="1"/>
</dbReference>
<evidence type="ECO:0000259" key="6">
    <source>
        <dbReference type="PROSITE" id="PS51352"/>
    </source>
</evidence>
<dbReference type="PANTHER" id="PTHR11592">
    <property type="entry name" value="GLUTATHIONE PEROXIDASE"/>
    <property type="match status" value="1"/>
</dbReference>
<dbReference type="AlphaFoldDB" id="A0A1C4CWF6"/>
<dbReference type="PRINTS" id="PR01011">
    <property type="entry name" value="GLUTPROXDASE"/>
</dbReference>
<evidence type="ECO:0000256" key="3">
    <source>
        <dbReference type="ARBA" id="ARBA00023002"/>
    </source>
</evidence>
<dbReference type="SUPFAM" id="SSF52833">
    <property type="entry name" value="Thioredoxin-like"/>
    <property type="match status" value="1"/>
</dbReference>
<keyword evidence="2 5" id="KW-0575">Peroxidase</keyword>
<dbReference type="Pfam" id="PF00255">
    <property type="entry name" value="GSHPx"/>
    <property type="match status" value="1"/>
</dbReference>
<protein>
    <recommendedName>
        <fullName evidence="5">Glutathione peroxidase</fullName>
    </recommendedName>
</protein>
<evidence type="ECO:0000313" key="8">
    <source>
        <dbReference type="Proteomes" id="UP000195991"/>
    </source>
</evidence>
<evidence type="ECO:0000256" key="4">
    <source>
        <dbReference type="PIRSR" id="PIRSR000303-1"/>
    </source>
</evidence>
<dbReference type="PROSITE" id="PS00460">
    <property type="entry name" value="GLUTATHIONE_PEROXID_1"/>
    <property type="match status" value="1"/>
</dbReference>
<evidence type="ECO:0000256" key="1">
    <source>
        <dbReference type="ARBA" id="ARBA00006926"/>
    </source>
</evidence>
<dbReference type="GO" id="GO:0004601">
    <property type="term" value="F:peroxidase activity"/>
    <property type="evidence" value="ECO:0007669"/>
    <property type="project" value="UniProtKB-KW"/>
</dbReference>
<dbReference type="EMBL" id="FMBI01000027">
    <property type="protein sequence ID" value="SCC23401.1"/>
    <property type="molecule type" value="Genomic_DNA"/>
</dbReference>
<organism evidence="7 8">
    <name type="scientific">Bacillus thuringiensis</name>
    <dbReference type="NCBI Taxonomy" id="1428"/>
    <lineage>
        <taxon>Bacteria</taxon>
        <taxon>Bacillati</taxon>
        <taxon>Bacillota</taxon>
        <taxon>Bacilli</taxon>
        <taxon>Bacillales</taxon>
        <taxon>Bacillaceae</taxon>
        <taxon>Bacillus</taxon>
        <taxon>Bacillus cereus group</taxon>
    </lineage>
</organism>
<dbReference type="InterPro" id="IPR029759">
    <property type="entry name" value="GPX_AS"/>
</dbReference>
<evidence type="ECO:0000256" key="2">
    <source>
        <dbReference type="ARBA" id="ARBA00022559"/>
    </source>
</evidence>
<dbReference type="Proteomes" id="UP000195991">
    <property type="component" value="Unassembled WGS sequence"/>
</dbReference>
<gene>
    <name evidence="7" type="ORF">BTT61001_02077</name>
</gene>
<feature type="active site" evidence="4">
    <location>
        <position position="35"/>
    </location>
</feature>
<evidence type="ECO:0000313" key="7">
    <source>
        <dbReference type="EMBL" id="SCC23401.1"/>
    </source>
</evidence>
<proteinExistence type="inferred from homology"/>
<accession>A0A1C4CWF6</accession>